<dbReference type="AlphaFoldDB" id="A0A3P9LT21"/>
<dbReference type="SUPFAM" id="SSF103657">
    <property type="entry name" value="BAR/IMD domain-like"/>
    <property type="match status" value="1"/>
</dbReference>
<dbReference type="Pfam" id="PF08397">
    <property type="entry name" value="IMD"/>
    <property type="match status" value="1"/>
</dbReference>
<reference evidence="2" key="3">
    <citation type="submission" date="2025-08" db="UniProtKB">
        <authorList>
            <consortium name="Ensembl"/>
        </authorList>
    </citation>
    <scope>IDENTIFICATION</scope>
    <source>
        <strain evidence="2">HNI</strain>
    </source>
</reference>
<dbReference type="InterPro" id="IPR027681">
    <property type="entry name" value="IRSp53/IRTKS/Pinkbar"/>
</dbReference>
<reference evidence="2 3" key="2">
    <citation type="submission" date="2017-04" db="EMBL/GenBank/DDBJ databases">
        <title>CpG methylation of centromeres and impact of large insertions on vertebrate speciation.</title>
        <authorList>
            <person name="Ichikawa K."/>
            <person name="Yoshimura J."/>
            <person name="Morishita S."/>
        </authorList>
    </citation>
    <scope>NUCLEOTIDE SEQUENCE</scope>
    <source>
        <strain evidence="2 3">HNI</strain>
    </source>
</reference>
<feature type="domain" description="IMD" evidence="1">
    <location>
        <begin position="1"/>
        <end position="105"/>
    </location>
</feature>
<name>A0A3P9LT21_ORYLA</name>
<evidence type="ECO:0000259" key="1">
    <source>
        <dbReference type="PROSITE" id="PS51338"/>
    </source>
</evidence>
<evidence type="ECO:0000313" key="3">
    <source>
        <dbReference type="Proteomes" id="UP000265180"/>
    </source>
</evidence>
<proteinExistence type="predicted"/>
<dbReference type="InterPro" id="IPR027267">
    <property type="entry name" value="AH/BAR_dom_sf"/>
</dbReference>
<dbReference type="PANTHER" id="PTHR14206:SF8">
    <property type="entry name" value="BAI1-ASSOCIATED PROTEIN 2-LIKE 1 ISOFORM X1"/>
    <property type="match status" value="1"/>
</dbReference>
<dbReference type="GO" id="GO:0007009">
    <property type="term" value="P:plasma membrane organization"/>
    <property type="evidence" value="ECO:0007669"/>
    <property type="project" value="InterPro"/>
</dbReference>
<accession>A0A3P9LT21</accession>
<evidence type="ECO:0000313" key="2">
    <source>
        <dbReference type="Ensembl" id="ENSORLP00020023914.1"/>
    </source>
</evidence>
<dbReference type="PANTHER" id="PTHR14206">
    <property type="entry name" value="BRAIN-SPECIFIC ANGIOGENESIS INHIBITOR 1-ASSOCIATED PROTEIN 2"/>
    <property type="match status" value="1"/>
</dbReference>
<reference key="1">
    <citation type="journal article" date="2007" name="Nature">
        <title>The medaka draft genome and insights into vertebrate genome evolution.</title>
        <authorList>
            <person name="Kasahara M."/>
            <person name="Naruse K."/>
            <person name="Sasaki S."/>
            <person name="Nakatani Y."/>
            <person name="Qu W."/>
            <person name="Ahsan B."/>
            <person name="Yamada T."/>
            <person name="Nagayasu Y."/>
            <person name="Doi K."/>
            <person name="Kasai Y."/>
            <person name="Jindo T."/>
            <person name="Kobayashi D."/>
            <person name="Shimada A."/>
            <person name="Toyoda A."/>
            <person name="Kuroki Y."/>
            <person name="Fujiyama A."/>
            <person name="Sasaki T."/>
            <person name="Shimizu A."/>
            <person name="Asakawa S."/>
            <person name="Shimizu N."/>
            <person name="Hashimoto S."/>
            <person name="Yang J."/>
            <person name="Lee Y."/>
            <person name="Matsushima K."/>
            <person name="Sugano S."/>
            <person name="Sakaizumi M."/>
            <person name="Narita T."/>
            <person name="Ohishi K."/>
            <person name="Haga S."/>
            <person name="Ohta F."/>
            <person name="Nomoto H."/>
            <person name="Nogata K."/>
            <person name="Morishita T."/>
            <person name="Endo T."/>
            <person name="Shin-I T."/>
            <person name="Takeda H."/>
            <person name="Morishita S."/>
            <person name="Kohara Y."/>
        </authorList>
    </citation>
    <scope>NUCLEOTIDE SEQUENCE [LARGE SCALE GENOMIC DNA]</scope>
    <source>
        <strain>Hd-rR</strain>
    </source>
</reference>
<dbReference type="Proteomes" id="UP000265180">
    <property type="component" value="Chromosome 19"/>
</dbReference>
<dbReference type="Gene3D" id="1.20.1270.60">
    <property type="entry name" value="Arfaptin homology (AH) domain/BAR domain"/>
    <property type="match status" value="1"/>
</dbReference>
<dbReference type="Ensembl" id="ENSORLT00020008305.1">
    <property type="protein sequence ID" value="ENSORLP00020023914.1"/>
    <property type="gene ID" value="ENSORLG00020005019.1"/>
</dbReference>
<dbReference type="PROSITE" id="PS51338">
    <property type="entry name" value="IMD"/>
    <property type="match status" value="1"/>
</dbReference>
<reference evidence="2" key="4">
    <citation type="submission" date="2025-09" db="UniProtKB">
        <authorList>
            <consortium name="Ensembl"/>
        </authorList>
    </citation>
    <scope>IDENTIFICATION</scope>
    <source>
        <strain evidence="2">HNI</strain>
    </source>
</reference>
<organism evidence="2 3">
    <name type="scientific">Oryzias latipes</name>
    <name type="common">Japanese rice fish</name>
    <name type="synonym">Japanese killifish</name>
    <dbReference type="NCBI Taxonomy" id="8090"/>
    <lineage>
        <taxon>Eukaryota</taxon>
        <taxon>Metazoa</taxon>
        <taxon>Chordata</taxon>
        <taxon>Craniata</taxon>
        <taxon>Vertebrata</taxon>
        <taxon>Euteleostomi</taxon>
        <taxon>Actinopterygii</taxon>
        <taxon>Neopterygii</taxon>
        <taxon>Teleostei</taxon>
        <taxon>Neoteleostei</taxon>
        <taxon>Acanthomorphata</taxon>
        <taxon>Ovalentaria</taxon>
        <taxon>Atherinomorphae</taxon>
        <taxon>Beloniformes</taxon>
        <taxon>Adrianichthyidae</taxon>
        <taxon>Oryziinae</taxon>
        <taxon>Oryzias</taxon>
    </lineage>
</organism>
<dbReference type="InterPro" id="IPR013606">
    <property type="entry name" value="I-BAR_dom"/>
</dbReference>
<protein>
    <recommendedName>
        <fullName evidence="1">IMD domain-containing protein</fullName>
    </recommendedName>
</protein>
<sequence>IMSRIPEGVNKITESAYKNVMEQFNPGLRNLVNLGKTYEKSVAAMTLAGRAYFDAVSKLGEVAIVSPASRELVLSPTSTRCYLPCKSKCPKQASGKNTNLKATQI</sequence>